<accession>A0A832ICW6</accession>
<keyword evidence="1" id="KW-0812">Transmembrane</keyword>
<sequence>MKRDGLFREEAVRAYLRARDERELLRISPRWLDWAFALLAAAAAAALAFAALVPLDLERVGPARVERAPEDRGRVVALFDAAAAHDLAPGQTLRFTTPLLPPGPPLVVARVERDAARRTVRAEAPLPAASPLFDGLQGTAVVVTGRRTLIATALAELAR</sequence>
<protein>
    <submittedName>
        <fullName evidence="2">Uncharacterized protein</fullName>
    </submittedName>
</protein>
<name>A0A832ICW6_UNCEI</name>
<keyword evidence="1" id="KW-1133">Transmembrane helix</keyword>
<feature type="transmembrane region" description="Helical" evidence="1">
    <location>
        <begin position="34"/>
        <end position="55"/>
    </location>
</feature>
<keyword evidence="1" id="KW-0472">Membrane</keyword>
<evidence type="ECO:0000256" key="1">
    <source>
        <dbReference type="SAM" id="Phobius"/>
    </source>
</evidence>
<reference evidence="2" key="1">
    <citation type="journal article" date="2020" name="mSystems">
        <title>Genome- and Community-Level Interaction Insights into Carbon Utilization and Element Cycling Functions of Hydrothermarchaeota in Hydrothermal Sediment.</title>
        <authorList>
            <person name="Zhou Z."/>
            <person name="Liu Y."/>
            <person name="Xu W."/>
            <person name="Pan J."/>
            <person name="Luo Z.H."/>
            <person name="Li M."/>
        </authorList>
    </citation>
    <scope>NUCLEOTIDE SEQUENCE [LARGE SCALE GENOMIC DNA]</scope>
    <source>
        <strain evidence="2">SpSt-381</strain>
    </source>
</reference>
<comment type="caution">
    <text evidence="2">The sequence shown here is derived from an EMBL/GenBank/DDBJ whole genome shotgun (WGS) entry which is preliminary data.</text>
</comment>
<gene>
    <name evidence="2" type="ORF">ENR23_14745</name>
</gene>
<dbReference type="AlphaFoldDB" id="A0A832ICW6"/>
<organism evidence="2">
    <name type="scientific">Eiseniibacteriota bacterium</name>
    <dbReference type="NCBI Taxonomy" id="2212470"/>
    <lineage>
        <taxon>Bacteria</taxon>
        <taxon>Candidatus Eiseniibacteriota</taxon>
    </lineage>
</organism>
<dbReference type="EMBL" id="DSQF01000030">
    <property type="protein sequence ID" value="HGZ44637.1"/>
    <property type="molecule type" value="Genomic_DNA"/>
</dbReference>
<proteinExistence type="predicted"/>
<evidence type="ECO:0000313" key="2">
    <source>
        <dbReference type="EMBL" id="HGZ44637.1"/>
    </source>
</evidence>